<dbReference type="Pfam" id="PF00115">
    <property type="entry name" value="COX1"/>
    <property type="match status" value="1"/>
</dbReference>
<keyword evidence="10 24" id="KW-0349">Heme</keyword>
<dbReference type="InterPro" id="IPR036927">
    <property type="entry name" value="Cyt_c_oxase-like_su1_sf"/>
</dbReference>
<keyword evidence="20 24" id="KW-0186">Copper</keyword>
<keyword evidence="19 24" id="KW-0408">Iron</keyword>
<keyword evidence="12 24" id="KW-0812">Transmembrane</keyword>
<protein>
    <recommendedName>
        <fullName evidence="8 24">Cytochrome c oxidase subunit 1</fullName>
        <ecNumber evidence="7 24">7.1.1.9</ecNumber>
    </recommendedName>
</protein>
<dbReference type="EMBL" id="MK393947">
    <property type="protein sequence ID" value="QDI93376.1"/>
    <property type="molecule type" value="Genomic_DNA"/>
</dbReference>
<evidence type="ECO:0000256" key="11">
    <source>
        <dbReference type="ARBA" id="ARBA00022660"/>
    </source>
</evidence>
<dbReference type="PANTHER" id="PTHR10422:SF18">
    <property type="entry name" value="CYTOCHROME C OXIDASE SUBUNIT 1"/>
    <property type="match status" value="1"/>
</dbReference>
<sequence>MNKWLFSTNHKDIGTLYFLFGMWAGMLGTSLSWIIRIELGMPGSFIGDDQTYNVMITAHAFIMIFFMVMPIMIGGFGNWLVPLMIGAPDMAFPRMNNMSFWLLPPSITLLIMSSIVENGAGTGWTVYPPLSSNISHAGASVDLAIFSLHLAGVSSILGAVNFISTIINMRPMGMTAEMIPLFVWSVGITALLLLLSLPVLAGAITMLLTDRNFNTSFFDPAGGGDPILYQHLFWFFGHPEVYILILPGFGLISHIISQESGKNETFGSLGMIYAMMAIGLLGFIVWAHHMFTVGMDVDTRAYFTSATMIIAVPTGIKIFSWLATLHGTKMNYSPAMLWALGFVFLFTMGGLTGVILANSSIDIVLHDTYYVVAHFHYVLSMGAVFAIIGSFIQWYPLFTGMTMNPKWLKIQFFIMFVGVNMTFFPQHFLGLNGMPRRYSDYPDTYTTWNVVSSIGSTMSLIGVILLIIIIWESTISKRQIIFQENLQSSIEWSQNNPPAEHSYTELPIIMK</sequence>
<keyword evidence="15" id="KW-0460">Magnesium</keyword>
<keyword evidence="16" id="KW-1278">Translocase</keyword>
<keyword evidence="14 24" id="KW-0999">Mitochondrion inner membrane</keyword>
<feature type="transmembrane region" description="Helical" evidence="25">
    <location>
        <begin position="377"/>
        <end position="398"/>
    </location>
</feature>
<keyword evidence="21 24" id="KW-0496">Mitochondrion</keyword>
<feature type="transmembrane region" description="Helical" evidence="25">
    <location>
        <begin position="55"/>
        <end position="81"/>
    </location>
</feature>
<feature type="transmembrane region" description="Helical" evidence="25">
    <location>
        <begin position="301"/>
        <end position="323"/>
    </location>
</feature>
<feature type="transmembrane region" description="Helical" evidence="25">
    <location>
        <begin position="16"/>
        <end position="35"/>
    </location>
</feature>
<feature type="transmembrane region" description="Helical" evidence="25">
    <location>
        <begin position="241"/>
        <end position="257"/>
    </location>
</feature>
<dbReference type="GO" id="GO:0045277">
    <property type="term" value="C:respiratory chain complex IV"/>
    <property type="evidence" value="ECO:0007669"/>
    <property type="project" value="InterPro"/>
</dbReference>
<keyword evidence="18 25" id="KW-1133">Transmembrane helix</keyword>
<dbReference type="UniPathway" id="UPA00705"/>
<dbReference type="PRINTS" id="PR01165">
    <property type="entry name" value="CYCOXIDASEI"/>
</dbReference>
<evidence type="ECO:0000259" key="26">
    <source>
        <dbReference type="PROSITE" id="PS50855"/>
    </source>
</evidence>
<evidence type="ECO:0000256" key="7">
    <source>
        <dbReference type="ARBA" id="ARBA00012949"/>
    </source>
</evidence>
<comment type="similarity">
    <text evidence="5 24">Belongs to the heme-copper respiratory oxidase family.</text>
</comment>
<evidence type="ECO:0000256" key="18">
    <source>
        <dbReference type="ARBA" id="ARBA00022989"/>
    </source>
</evidence>
<comment type="subcellular location">
    <subcellularLocation>
        <location evidence="3 24">Mitochondrion inner membrane</location>
        <topology evidence="3 24">Multi-pass membrane protein</topology>
    </subcellularLocation>
</comment>
<reference evidence="27" key="1">
    <citation type="journal article" date="2019" name="Methods Ecol Evol">
        <title>Cost efficient high throughput capture of museum arthropod specimen DNA using PCR generated baits.</title>
        <authorList>
            <person name="Knyshov A."/>
            <person name="Gordon E.R.L."/>
            <person name="Weirauch C."/>
        </authorList>
    </citation>
    <scope>NUCLEOTIDE SEQUENCE</scope>
</reference>
<dbReference type="FunFam" id="1.20.210.10:FF:000001">
    <property type="entry name" value="Cytochrome c oxidase subunit 1"/>
    <property type="match status" value="1"/>
</dbReference>
<feature type="transmembrane region" description="Helical" evidence="25">
    <location>
        <begin position="269"/>
        <end position="289"/>
    </location>
</feature>
<dbReference type="EC" id="7.1.1.9" evidence="7 24"/>
<dbReference type="InterPro" id="IPR023616">
    <property type="entry name" value="Cyt_c_oxase-like_su1_dom"/>
</dbReference>
<evidence type="ECO:0000256" key="3">
    <source>
        <dbReference type="ARBA" id="ARBA00004448"/>
    </source>
</evidence>
<dbReference type="GO" id="GO:0005743">
    <property type="term" value="C:mitochondrial inner membrane"/>
    <property type="evidence" value="ECO:0007669"/>
    <property type="project" value="UniProtKB-SubCell"/>
</dbReference>
<proteinExistence type="inferred from homology"/>
<dbReference type="PANTHER" id="PTHR10422">
    <property type="entry name" value="CYTOCHROME C OXIDASE SUBUNIT 1"/>
    <property type="match status" value="1"/>
</dbReference>
<feature type="domain" description="Cytochrome oxidase subunit I profile" evidence="26">
    <location>
        <begin position="1"/>
        <end position="510"/>
    </location>
</feature>
<evidence type="ECO:0000256" key="19">
    <source>
        <dbReference type="ARBA" id="ARBA00023004"/>
    </source>
</evidence>
<feature type="transmembrane region" description="Helical" evidence="25">
    <location>
        <begin position="448"/>
        <end position="471"/>
    </location>
</feature>
<geneLocation type="mitochondrion" evidence="27"/>
<comment type="cofactor">
    <cofactor evidence="1">
        <name>Cu cation</name>
        <dbReference type="ChEBI" id="CHEBI:23378"/>
    </cofactor>
</comment>
<dbReference type="CDD" id="cd01663">
    <property type="entry name" value="Cyt_c_Oxidase_I"/>
    <property type="match status" value="1"/>
</dbReference>
<keyword evidence="13 24" id="KW-0479">Metal-binding</keyword>
<feature type="transmembrane region" description="Helical" evidence="25">
    <location>
        <begin position="144"/>
        <end position="169"/>
    </location>
</feature>
<evidence type="ECO:0000256" key="16">
    <source>
        <dbReference type="ARBA" id="ARBA00022967"/>
    </source>
</evidence>
<evidence type="ECO:0000256" key="17">
    <source>
        <dbReference type="ARBA" id="ARBA00022982"/>
    </source>
</evidence>
<dbReference type="InterPro" id="IPR033944">
    <property type="entry name" value="Cyt_c_oxase_su1_dom"/>
</dbReference>
<evidence type="ECO:0000256" key="13">
    <source>
        <dbReference type="ARBA" id="ARBA00022723"/>
    </source>
</evidence>
<accession>A0A514LNH1</accession>
<evidence type="ECO:0000256" key="22">
    <source>
        <dbReference type="ARBA" id="ARBA00023136"/>
    </source>
</evidence>
<evidence type="ECO:0000256" key="12">
    <source>
        <dbReference type="ARBA" id="ARBA00022692"/>
    </source>
</evidence>
<comment type="pathway">
    <text evidence="4 24">Energy metabolism; oxidative phosphorylation.</text>
</comment>
<comment type="subunit">
    <text evidence="6">Component of the cytochrome c oxidase (complex IV, CIV), a multisubunit enzyme composed of a catalytic core of 3 subunits and several supernumerary subunits. The complex exists as a monomer or a dimer and forms supercomplexes (SCs) in the inner mitochondrial membrane with ubiquinol-cytochrome c oxidoreductase (cytochrome b-c1 complex, complex III, CIII).</text>
</comment>
<evidence type="ECO:0000256" key="6">
    <source>
        <dbReference type="ARBA" id="ARBA00011164"/>
    </source>
</evidence>
<evidence type="ECO:0000256" key="24">
    <source>
        <dbReference type="RuleBase" id="RU000369"/>
    </source>
</evidence>
<comment type="catalytic activity">
    <reaction evidence="23">
        <text>4 Fe(II)-[cytochrome c] + O2 + 8 H(+)(in) = 4 Fe(III)-[cytochrome c] + 2 H2O + 4 H(+)(out)</text>
        <dbReference type="Rhea" id="RHEA:11436"/>
        <dbReference type="Rhea" id="RHEA-COMP:10350"/>
        <dbReference type="Rhea" id="RHEA-COMP:14399"/>
        <dbReference type="ChEBI" id="CHEBI:15377"/>
        <dbReference type="ChEBI" id="CHEBI:15378"/>
        <dbReference type="ChEBI" id="CHEBI:15379"/>
        <dbReference type="ChEBI" id="CHEBI:29033"/>
        <dbReference type="ChEBI" id="CHEBI:29034"/>
        <dbReference type="EC" id="7.1.1.9"/>
    </reaction>
    <physiologicalReaction direction="left-to-right" evidence="23">
        <dbReference type="Rhea" id="RHEA:11437"/>
    </physiologicalReaction>
</comment>
<dbReference type="GO" id="GO:0015990">
    <property type="term" value="P:electron transport coupled proton transport"/>
    <property type="evidence" value="ECO:0007669"/>
    <property type="project" value="TreeGrafter"/>
</dbReference>
<dbReference type="AlphaFoldDB" id="A0A514LNH1"/>
<dbReference type="SUPFAM" id="SSF81442">
    <property type="entry name" value="Cytochrome c oxidase subunit I-like"/>
    <property type="match status" value="1"/>
</dbReference>
<dbReference type="PROSITE" id="PS00077">
    <property type="entry name" value="COX1_CUB"/>
    <property type="match status" value="1"/>
</dbReference>
<keyword evidence="17 24" id="KW-0249">Electron transport</keyword>
<evidence type="ECO:0000256" key="1">
    <source>
        <dbReference type="ARBA" id="ARBA00001935"/>
    </source>
</evidence>
<dbReference type="GO" id="GO:0046872">
    <property type="term" value="F:metal ion binding"/>
    <property type="evidence" value="ECO:0007669"/>
    <property type="project" value="UniProtKB-KW"/>
</dbReference>
<comment type="function">
    <text evidence="24">Component of the cytochrome c oxidase, the last enzyme in the mitochondrial electron transport chain which drives oxidative phosphorylation. The respiratory chain contains 3 multisubunit complexes succinate dehydrogenase (complex II, CII), ubiquinol-cytochrome c oxidoreductase (cytochrome b-c1 complex, complex III, CIII) and cytochrome c oxidase (complex IV, CIV), that cooperate to transfer electrons derived from NADH and succinate to molecular oxygen, creating an electrochemical gradient over the inner membrane that drives transmembrane transport and the ATP synthase. Cytochrome c oxidase is the component of the respiratory chain that catalyzes the reduction of oxygen to water. Electrons originating from reduced cytochrome c in the intermembrane space (IMS) are transferred via the dinuclear copper A center (CU(A)) of subunit 2 and heme A of subunit 1 to the active site in subunit 1, a binuclear center (BNC) formed by heme A3 and copper B (CU(B)). The BNC reduces molecular oxygen to 2 water molecules using 4 electrons from cytochrome c in the IMS and 4 protons from the mitochondrial matrix.</text>
</comment>
<comment type="cofactor">
    <cofactor evidence="2">
        <name>heme</name>
        <dbReference type="ChEBI" id="CHEBI:30413"/>
    </cofactor>
</comment>
<dbReference type="PROSITE" id="PS50855">
    <property type="entry name" value="COX1"/>
    <property type="match status" value="1"/>
</dbReference>
<keyword evidence="9 24" id="KW-0813">Transport</keyword>
<dbReference type="GO" id="GO:0020037">
    <property type="term" value="F:heme binding"/>
    <property type="evidence" value="ECO:0007669"/>
    <property type="project" value="InterPro"/>
</dbReference>
<dbReference type="GO" id="GO:0004129">
    <property type="term" value="F:cytochrome-c oxidase activity"/>
    <property type="evidence" value="ECO:0007669"/>
    <property type="project" value="UniProtKB-EC"/>
</dbReference>
<evidence type="ECO:0000256" key="5">
    <source>
        <dbReference type="ARBA" id="ARBA00009578"/>
    </source>
</evidence>
<evidence type="ECO:0000256" key="23">
    <source>
        <dbReference type="ARBA" id="ARBA00049512"/>
    </source>
</evidence>
<evidence type="ECO:0000256" key="20">
    <source>
        <dbReference type="ARBA" id="ARBA00023008"/>
    </source>
</evidence>
<evidence type="ECO:0000256" key="25">
    <source>
        <dbReference type="SAM" id="Phobius"/>
    </source>
</evidence>
<gene>
    <name evidence="27" type="primary">COX1</name>
</gene>
<evidence type="ECO:0000313" key="27">
    <source>
        <dbReference type="EMBL" id="QDI93376.1"/>
    </source>
</evidence>
<dbReference type="GO" id="GO:0006123">
    <property type="term" value="P:mitochondrial electron transport, cytochrome c to oxygen"/>
    <property type="evidence" value="ECO:0007669"/>
    <property type="project" value="TreeGrafter"/>
</dbReference>
<evidence type="ECO:0000256" key="9">
    <source>
        <dbReference type="ARBA" id="ARBA00022448"/>
    </source>
</evidence>
<evidence type="ECO:0000256" key="21">
    <source>
        <dbReference type="ARBA" id="ARBA00023128"/>
    </source>
</evidence>
<keyword evidence="11 24" id="KW-0679">Respiratory chain</keyword>
<feature type="transmembrane region" description="Helical" evidence="25">
    <location>
        <begin position="410"/>
        <end position="428"/>
    </location>
</feature>
<feature type="transmembrane region" description="Helical" evidence="25">
    <location>
        <begin position="335"/>
        <end position="357"/>
    </location>
</feature>
<name>A0A514LNH1_9HEMI</name>
<evidence type="ECO:0000256" key="10">
    <source>
        <dbReference type="ARBA" id="ARBA00022617"/>
    </source>
</evidence>
<evidence type="ECO:0000256" key="2">
    <source>
        <dbReference type="ARBA" id="ARBA00001971"/>
    </source>
</evidence>
<evidence type="ECO:0000256" key="8">
    <source>
        <dbReference type="ARBA" id="ARBA00015947"/>
    </source>
</evidence>
<organism evidence="27">
    <name type="scientific">Quernocoris caliginosus</name>
    <dbReference type="NCBI Taxonomy" id="2127013"/>
    <lineage>
        <taxon>Eukaryota</taxon>
        <taxon>Metazoa</taxon>
        <taxon>Ecdysozoa</taxon>
        <taxon>Arthropoda</taxon>
        <taxon>Hexapoda</taxon>
        <taxon>Insecta</taxon>
        <taxon>Pterygota</taxon>
        <taxon>Neoptera</taxon>
        <taxon>Paraneoptera</taxon>
        <taxon>Hemiptera</taxon>
        <taxon>Heteroptera</taxon>
        <taxon>Panheteroptera</taxon>
        <taxon>Cimicomorpha</taxon>
        <taxon>Miridae</taxon>
        <taxon>Phylini</taxon>
        <taxon>Quernocoris</taxon>
    </lineage>
</organism>
<dbReference type="InterPro" id="IPR023615">
    <property type="entry name" value="Cyt_c_Oxase_su1_BS"/>
</dbReference>
<evidence type="ECO:0000256" key="4">
    <source>
        <dbReference type="ARBA" id="ARBA00004673"/>
    </source>
</evidence>
<feature type="transmembrane region" description="Helical" evidence="25">
    <location>
        <begin position="181"/>
        <end position="208"/>
    </location>
</feature>
<keyword evidence="22 24" id="KW-0472">Membrane</keyword>
<dbReference type="InterPro" id="IPR000883">
    <property type="entry name" value="Cyt_C_Oxase_1"/>
</dbReference>
<evidence type="ECO:0000256" key="15">
    <source>
        <dbReference type="ARBA" id="ARBA00022842"/>
    </source>
</evidence>
<feature type="transmembrane region" description="Helical" evidence="25">
    <location>
        <begin position="102"/>
        <end position="124"/>
    </location>
</feature>
<evidence type="ECO:0000256" key="14">
    <source>
        <dbReference type="ARBA" id="ARBA00022792"/>
    </source>
</evidence>
<dbReference type="Gene3D" id="1.20.210.10">
    <property type="entry name" value="Cytochrome c oxidase-like, subunit I domain"/>
    <property type="match status" value="1"/>
</dbReference>